<dbReference type="PANTHER" id="PTHR37833:SF1">
    <property type="entry name" value="SIGNAL PEPTIDE PROTEIN"/>
    <property type="match status" value="1"/>
</dbReference>
<comment type="caution">
    <text evidence="2">The sequence shown here is derived from an EMBL/GenBank/DDBJ whole genome shotgun (WGS) entry which is preliminary data.</text>
</comment>
<evidence type="ECO:0000256" key="1">
    <source>
        <dbReference type="SAM" id="Phobius"/>
    </source>
</evidence>
<dbReference type="InterPro" id="IPR011467">
    <property type="entry name" value="DUF1573"/>
</dbReference>
<dbReference type="Pfam" id="PF07610">
    <property type="entry name" value="DUF1573"/>
    <property type="match status" value="1"/>
</dbReference>
<proteinExistence type="predicted"/>
<keyword evidence="1" id="KW-1133">Transmembrane helix</keyword>
<dbReference type="InterPro" id="IPR013783">
    <property type="entry name" value="Ig-like_fold"/>
</dbReference>
<keyword evidence="1" id="KW-0812">Transmembrane</keyword>
<evidence type="ECO:0000313" key="2">
    <source>
        <dbReference type="EMBL" id="KKT45386.1"/>
    </source>
</evidence>
<evidence type="ECO:0008006" key="4">
    <source>
        <dbReference type="Google" id="ProtNLM"/>
    </source>
</evidence>
<dbReference type="STRING" id="1619110.UW36_C0006G0007"/>
<evidence type="ECO:0000313" key="3">
    <source>
        <dbReference type="Proteomes" id="UP000034128"/>
    </source>
</evidence>
<dbReference type="EMBL" id="LCIA01000006">
    <property type="protein sequence ID" value="KKT45386.1"/>
    <property type="molecule type" value="Genomic_DNA"/>
</dbReference>
<keyword evidence="1" id="KW-0472">Membrane</keyword>
<dbReference type="AlphaFoldDB" id="A0A0G1HDC0"/>
<gene>
    <name evidence="2" type="ORF">UW36_C0006G0007</name>
</gene>
<reference evidence="2 3" key="1">
    <citation type="journal article" date="2015" name="Nature">
        <title>rRNA introns, odd ribosomes, and small enigmatic genomes across a large radiation of phyla.</title>
        <authorList>
            <person name="Brown C.T."/>
            <person name="Hug L.A."/>
            <person name="Thomas B.C."/>
            <person name="Sharon I."/>
            <person name="Castelle C.J."/>
            <person name="Singh A."/>
            <person name="Wilkins M.J."/>
            <person name="Williams K.H."/>
            <person name="Banfield J.F."/>
        </authorList>
    </citation>
    <scope>NUCLEOTIDE SEQUENCE [LARGE SCALE GENOMIC DNA]</scope>
</reference>
<dbReference type="Proteomes" id="UP000034128">
    <property type="component" value="Unassembled WGS sequence"/>
</dbReference>
<sequence>MASVKTLLNTLKPVLFLAVLPSLVIFGVIFVFQRPAHNIEPTTPYTDIRISNSSVKLNKTGNNFGTISQKEGLVDTVYEVTNTGSEDIFLKEMYTSCACTKAQLIYPDGSTSSLYTMKGHANPQDFYVGKSIKPGETVKIKAVFDPNAHGPQGIGYIKRNIMLDTNMRERSLIQVSLEADVTK</sequence>
<dbReference type="PANTHER" id="PTHR37833">
    <property type="entry name" value="LIPOPROTEIN-RELATED"/>
    <property type="match status" value="1"/>
</dbReference>
<dbReference type="Gene3D" id="2.60.40.10">
    <property type="entry name" value="Immunoglobulins"/>
    <property type="match status" value="1"/>
</dbReference>
<feature type="transmembrane region" description="Helical" evidence="1">
    <location>
        <begin position="14"/>
        <end position="32"/>
    </location>
</feature>
<accession>A0A0G1HDC0</accession>
<name>A0A0G1HDC0_UNCKA</name>
<organism evidence="2 3">
    <name type="scientific">candidate division WWE3 bacterium GW2011_GWA2_44_16</name>
    <dbReference type="NCBI Taxonomy" id="1619110"/>
    <lineage>
        <taxon>Bacteria</taxon>
        <taxon>Katanobacteria</taxon>
    </lineage>
</organism>
<protein>
    <recommendedName>
        <fullName evidence="4">DUF1573 domain-containing protein</fullName>
    </recommendedName>
</protein>